<accession>A0ABV4A0D7</accession>
<keyword evidence="2" id="KW-1185">Reference proteome</keyword>
<sequence length="109" mass="10485">MALLLLLVQGLGGLNGALLVAITFTMTMGAGMASPAALSRALTAAPGLAGSAAGLYGFGQMAMGAIGTQLVGLGEDPAMACAVTQIAITAAALASYRFAVSRQAAGAQG</sequence>
<comment type="caution">
    <text evidence="1">The sequence shown here is derived from an EMBL/GenBank/DDBJ whole genome shotgun (WGS) entry which is preliminary data.</text>
</comment>
<dbReference type="RefSeq" id="WP_369340302.1">
    <property type="nucleotide sequence ID" value="NZ_JBFYGN010000033.1"/>
</dbReference>
<dbReference type="Proteomes" id="UP001561046">
    <property type="component" value="Unassembled WGS sequence"/>
</dbReference>
<proteinExistence type="predicted"/>
<dbReference type="EMBL" id="JBFYGN010000033">
    <property type="protein sequence ID" value="MEX8195125.1"/>
    <property type="molecule type" value="Genomic_DNA"/>
</dbReference>
<evidence type="ECO:0000313" key="1">
    <source>
        <dbReference type="EMBL" id="MEX8195125.1"/>
    </source>
</evidence>
<reference evidence="1 2" key="1">
    <citation type="journal article" date="2013" name="Int. J. Syst. Evol. Microbiol.">
        <title>Comamonas guangdongensis sp. nov., isolated from subterranean forest sediment, and emended description of the genus Comamonas.</title>
        <authorList>
            <person name="Zhang J."/>
            <person name="Wang Y."/>
            <person name="Zhou S."/>
            <person name="Wu C."/>
            <person name="He J."/>
            <person name="Li F."/>
        </authorList>
    </citation>
    <scope>NUCLEOTIDE SEQUENCE [LARGE SCALE GENOMIC DNA]</scope>
    <source>
        <strain evidence="1 2">CCTCC AB2011133</strain>
    </source>
</reference>
<evidence type="ECO:0000313" key="2">
    <source>
        <dbReference type="Proteomes" id="UP001561046"/>
    </source>
</evidence>
<organism evidence="1 2">
    <name type="scientific">Comamonas guangdongensis</name>
    <dbReference type="NCBI Taxonomy" id="510515"/>
    <lineage>
        <taxon>Bacteria</taxon>
        <taxon>Pseudomonadati</taxon>
        <taxon>Pseudomonadota</taxon>
        <taxon>Betaproteobacteria</taxon>
        <taxon>Burkholderiales</taxon>
        <taxon>Comamonadaceae</taxon>
        <taxon>Comamonas</taxon>
    </lineage>
</organism>
<dbReference type="Gene3D" id="1.20.1720.10">
    <property type="entry name" value="Multidrug resistance protein D"/>
    <property type="match status" value="1"/>
</dbReference>
<evidence type="ECO:0008006" key="3">
    <source>
        <dbReference type="Google" id="ProtNLM"/>
    </source>
</evidence>
<protein>
    <recommendedName>
        <fullName evidence="3">MFS transporter</fullName>
    </recommendedName>
</protein>
<gene>
    <name evidence="1" type="ORF">AB6724_20015</name>
</gene>
<name>A0ABV4A0D7_9BURK</name>